<sequence length="861" mass="99614">MKLAELKSQLKAKERSIKDLLRFIETRSDQNPNHTLLLGAGCSVTSGVRSASALCNLWRREIIEELAPTLITSGLDEQQDWLKKNQNDWYDAQKEYSTLFERKYDLQRQRRMFVENEVKDAFPSIGYTYLTALIDQNYFNTVFTTNFDDLVNESFFLYSNERPIVCAHDSSINSVTITSKRPKIIKLHGDYLFDDIKATERETESLDQNMKEKFVEFAKDYGLIVIGYSGGDRSIMDIISLLLKNDEYFKNGLYWCIRKDSDVPEELRRLLWRERVYFVEIGGFDELMAEMYAHLSKGELIPPSTTHGRNRYDSVIKRLLDNPTAFPTTSENLRAAKEIFIRQSKRKAIANLIINPDSKDKPLPQSDFTDDDLLLLTNLEKLFREKKYEELIAESRIHLHNIADSSVGDRIASMLINAYIALRQDHEAKRVADHMDSISPCSSKWLLKKARLINAPKDKLEILELALSRDIYSSEALRALGRWHSDQCGITMGEARKQAYESAYDYFKKSIVAAPSKSNLAWSLQHELVRQHEKNKPRKNDRLNEIETTLAHQGALDWGLLNLKVERLDKDQNKIAFNQLVEQIGQGKTRAPKSLKIHFDRLLLRAHINYEQYDDAKLILDELHSSQEHVSDSGLAYDIAKAMRKNFAMDDLAASVLKDNLAADDFDATVFSYLFRTLLDISYYDEAKQLLDRFAENVLDTHEWRLRHEYHERIGDFASALDALEKREHLGSPTDYSAKSYLLLRQKKFNEAREFCQQYLTSISYTPEATTIIVNLEVARKHLKSKPDNGRLDAVIAYEPTDVNKAVVAALKDHKKEALSHIENQLKKDKTFRFDISRWPVFEEISKEPEYQRIAAAFKHN</sequence>
<proteinExistence type="predicted"/>
<name>A0A975H1R5_9BURK</name>
<dbReference type="RefSeq" id="WP_208007435.1">
    <property type="nucleotide sequence ID" value="NZ_CP071796.1"/>
</dbReference>
<accession>A0A975H1R5</accession>
<dbReference type="Gene3D" id="3.40.50.1220">
    <property type="entry name" value="TPP-binding domain"/>
    <property type="match status" value="1"/>
</dbReference>
<organism evidence="1 2">
    <name type="scientific">Ottowia testudinis</name>
    <dbReference type="NCBI Taxonomy" id="2816950"/>
    <lineage>
        <taxon>Bacteria</taxon>
        <taxon>Pseudomonadati</taxon>
        <taxon>Pseudomonadota</taxon>
        <taxon>Betaproteobacteria</taxon>
        <taxon>Burkholderiales</taxon>
        <taxon>Comamonadaceae</taxon>
        <taxon>Ottowia</taxon>
    </lineage>
</organism>
<dbReference type="KEGG" id="otd:J1M35_12880"/>
<dbReference type="Pfam" id="PF13289">
    <property type="entry name" value="SIR2_2"/>
    <property type="match status" value="1"/>
</dbReference>
<evidence type="ECO:0000313" key="2">
    <source>
        <dbReference type="Proteomes" id="UP000663903"/>
    </source>
</evidence>
<dbReference type="EMBL" id="CP071796">
    <property type="protein sequence ID" value="QTD44029.1"/>
    <property type="molecule type" value="Genomic_DNA"/>
</dbReference>
<dbReference type="AlphaFoldDB" id="A0A975H1R5"/>
<dbReference type="SUPFAM" id="SSF52467">
    <property type="entry name" value="DHS-like NAD/FAD-binding domain"/>
    <property type="match status" value="1"/>
</dbReference>
<dbReference type="InterPro" id="IPR029035">
    <property type="entry name" value="DHS-like_NAD/FAD-binding_dom"/>
</dbReference>
<evidence type="ECO:0000313" key="1">
    <source>
        <dbReference type="EMBL" id="QTD44029.1"/>
    </source>
</evidence>
<gene>
    <name evidence="1" type="ORF">J1M35_12880</name>
</gene>
<protein>
    <submittedName>
        <fullName evidence="1">SIR2 family protein</fullName>
    </submittedName>
</protein>
<reference evidence="1" key="1">
    <citation type="submission" date="2021-03" db="EMBL/GenBank/DDBJ databases">
        <title>Ottowia sp. 27C isolated from the cloaca of a Giant Asian pond turtle (Heosemys grandis).</title>
        <authorList>
            <person name="Spergser J."/>
            <person name="Busse H.-J."/>
        </authorList>
    </citation>
    <scope>NUCLEOTIDE SEQUENCE</scope>
    <source>
        <strain evidence="1">27C</strain>
    </source>
</reference>
<dbReference type="Proteomes" id="UP000663903">
    <property type="component" value="Chromosome"/>
</dbReference>
<keyword evidence="2" id="KW-1185">Reference proteome</keyword>